<name>A0A0V0QLH9_PSEPJ</name>
<dbReference type="AlphaFoldDB" id="A0A0V0QLH9"/>
<sequence>MDDGIYQLLSKVSKINFKSKKYLYKELVVQSVIDFTKEKQQLCQKIEELNEKQKILGQNLDREQNKNHAHQIKYENSEMEFQKKYENERLNLQQRLQQSEKEKLLKTAEAEAYEKQIEQLEKQFIIFQEKQSKEIEKKNNQFNQEKMKVEQLMKETDFKHENFKENVQDIFEKYKTAICTLKLNKEKIQNLEIQIQQLQTENNRLSIRASTNFEDLTPRPNLQNFTEFINQVQTEKGEQNGLFNSQDQINSKNLQNKSKYVDFKSLSTRENISNLELKTKELFNNLKCEISNQQKIIQQQQSQNGQPISRINLQGKKKKTIIQNSKKSQQDYDSANDIINNVQKQNNFEQNQINQDDIIIENEEANTINQRKQIPKTSLDIKNFNQNINIQDQKNSKTNSINIQDNV</sequence>
<evidence type="ECO:0000256" key="1">
    <source>
        <dbReference type="SAM" id="Coils"/>
    </source>
</evidence>
<comment type="caution">
    <text evidence="2">The sequence shown here is derived from an EMBL/GenBank/DDBJ whole genome shotgun (WGS) entry which is preliminary data.</text>
</comment>
<dbReference type="EMBL" id="LDAU01000151">
    <property type="protein sequence ID" value="KRX02848.1"/>
    <property type="molecule type" value="Genomic_DNA"/>
</dbReference>
<keyword evidence="1" id="KW-0175">Coiled coil</keyword>
<evidence type="ECO:0000313" key="3">
    <source>
        <dbReference type="Proteomes" id="UP000054937"/>
    </source>
</evidence>
<protein>
    <submittedName>
        <fullName evidence="2">Uncharacterized protein</fullName>
    </submittedName>
</protein>
<feature type="coiled-coil region" evidence="1">
    <location>
        <begin position="181"/>
        <end position="208"/>
    </location>
</feature>
<proteinExistence type="predicted"/>
<dbReference type="Proteomes" id="UP000054937">
    <property type="component" value="Unassembled WGS sequence"/>
</dbReference>
<feature type="coiled-coil region" evidence="1">
    <location>
        <begin position="32"/>
        <end position="155"/>
    </location>
</feature>
<dbReference type="InParanoid" id="A0A0V0QLH9"/>
<accession>A0A0V0QLH9</accession>
<gene>
    <name evidence="2" type="ORF">PPERSA_04051</name>
</gene>
<reference evidence="2 3" key="1">
    <citation type="journal article" date="2015" name="Sci. Rep.">
        <title>Genome of the facultative scuticociliatosis pathogen Pseudocohnilembus persalinus provides insight into its virulence through horizontal gene transfer.</title>
        <authorList>
            <person name="Xiong J."/>
            <person name="Wang G."/>
            <person name="Cheng J."/>
            <person name="Tian M."/>
            <person name="Pan X."/>
            <person name="Warren A."/>
            <person name="Jiang C."/>
            <person name="Yuan D."/>
            <person name="Miao W."/>
        </authorList>
    </citation>
    <scope>NUCLEOTIDE SEQUENCE [LARGE SCALE GENOMIC DNA]</scope>
    <source>
        <strain evidence="2">36N120E</strain>
    </source>
</reference>
<organism evidence="2 3">
    <name type="scientific">Pseudocohnilembus persalinus</name>
    <name type="common">Ciliate</name>
    <dbReference type="NCBI Taxonomy" id="266149"/>
    <lineage>
        <taxon>Eukaryota</taxon>
        <taxon>Sar</taxon>
        <taxon>Alveolata</taxon>
        <taxon>Ciliophora</taxon>
        <taxon>Intramacronucleata</taxon>
        <taxon>Oligohymenophorea</taxon>
        <taxon>Scuticociliatia</taxon>
        <taxon>Philasterida</taxon>
        <taxon>Pseudocohnilembidae</taxon>
        <taxon>Pseudocohnilembus</taxon>
    </lineage>
</organism>
<evidence type="ECO:0000313" key="2">
    <source>
        <dbReference type="EMBL" id="KRX02848.1"/>
    </source>
</evidence>
<keyword evidence="3" id="KW-1185">Reference proteome</keyword>